<keyword evidence="4 5" id="KW-0378">Hydrolase</keyword>
<comment type="subcellular location">
    <subcellularLocation>
        <location evidence="1">Cell membrane</location>
        <topology evidence="1">Single-pass type II membrane protein</topology>
    </subcellularLocation>
    <subcellularLocation>
        <location evidence="5">Membrane</location>
        <topology evidence="5">Single-pass type II membrane protein</topology>
    </subcellularLocation>
</comment>
<dbReference type="CDD" id="cd06530">
    <property type="entry name" value="S26_SPase_I"/>
    <property type="match status" value="1"/>
</dbReference>
<keyword evidence="5" id="KW-1133">Transmembrane helix</keyword>
<feature type="transmembrane region" description="Helical" evidence="5">
    <location>
        <begin position="39"/>
        <end position="60"/>
    </location>
</feature>
<gene>
    <name evidence="8" type="ORF">GCM10025790_23480</name>
</gene>
<dbReference type="EMBL" id="BAABLW010000007">
    <property type="protein sequence ID" value="GAA4925348.1"/>
    <property type="molecule type" value="Genomic_DNA"/>
</dbReference>
<proteinExistence type="inferred from homology"/>
<dbReference type="InterPro" id="IPR019533">
    <property type="entry name" value="Peptidase_S26"/>
</dbReference>
<dbReference type="PANTHER" id="PTHR43390:SF1">
    <property type="entry name" value="CHLOROPLAST PROCESSING PEPTIDASE"/>
    <property type="match status" value="1"/>
</dbReference>
<keyword evidence="9" id="KW-1185">Reference proteome</keyword>
<sequence length="256" mass="27984">MSSEQPHQDNGDLTDPAEPARPMPEEAETRPRRRKRSPLGAFIIELITIVGLAILISFLVKTFLLRAFYIPSESMQPTLEVDDRIVVNLLAPGIMDVERGDVVVFEDTRSWWGSGGSTESNPVQDALIFIGLLPDTSAHYVVKRVVGTEGDTVECCDESGRILVNGEPVDEPYLYPGNAPSDTPFEVTVPQGHVWLLGDHREASADSRAHVTEPNSGAVPVEDIIGRTAAIVWPFDRMSGGGSDRDPFENVPDPVQ</sequence>
<comment type="catalytic activity">
    <reaction evidence="5">
        <text>Cleavage of hydrophobic, N-terminal signal or leader sequences from secreted and periplasmic proteins.</text>
        <dbReference type="EC" id="3.4.21.89"/>
    </reaction>
</comment>
<evidence type="ECO:0000256" key="6">
    <source>
        <dbReference type="SAM" id="MobiDB-lite"/>
    </source>
</evidence>
<dbReference type="Gene3D" id="2.10.109.10">
    <property type="entry name" value="Umud Fragment, subunit A"/>
    <property type="match status" value="1"/>
</dbReference>
<reference evidence="9" key="1">
    <citation type="journal article" date="2019" name="Int. J. Syst. Evol. Microbiol.">
        <title>The Global Catalogue of Microorganisms (GCM) 10K type strain sequencing project: providing services to taxonomists for standard genome sequencing and annotation.</title>
        <authorList>
            <consortium name="The Broad Institute Genomics Platform"/>
            <consortium name="The Broad Institute Genome Sequencing Center for Infectious Disease"/>
            <person name="Wu L."/>
            <person name="Ma J."/>
        </authorList>
    </citation>
    <scope>NUCLEOTIDE SEQUENCE [LARGE SCALE GENOMIC DNA]</scope>
    <source>
        <strain evidence="9">JCM 19129</strain>
    </source>
</reference>
<evidence type="ECO:0000256" key="2">
    <source>
        <dbReference type="ARBA" id="ARBA00009370"/>
    </source>
</evidence>
<organism evidence="8 9">
    <name type="scientific">Nesterenkonia rhizosphaerae</name>
    <dbReference type="NCBI Taxonomy" id="1348272"/>
    <lineage>
        <taxon>Bacteria</taxon>
        <taxon>Bacillati</taxon>
        <taxon>Actinomycetota</taxon>
        <taxon>Actinomycetes</taxon>
        <taxon>Micrococcales</taxon>
        <taxon>Micrococcaceae</taxon>
        <taxon>Nesterenkonia</taxon>
    </lineage>
</organism>
<evidence type="ECO:0000256" key="4">
    <source>
        <dbReference type="ARBA" id="ARBA00022801"/>
    </source>
</evidence>
<keyword evidence="5" id="KW-0812">Transmembrane</keyword>
<dbReference type="PROSITE" id="PS00501">
    <property type="entry name" value="SPASE_I_1"/>
    <property type="match status" value="1"/>
</dbReference>
<evidence type="ECO:0000313" key="9">
    <source>
        <dbReference type="Proteomes" id="UP001500368"/>
    </source>
</evidence>
<feature type="region of interest" description="Disordered" evidence="6">
    <location>
        <begin position="1"/>
        <end position="34"/>
    </location>
</feature>
<feature type="compositionally biased region" description="Basic and acidic residues" evidence="6">
    <location>
        <begin position="1"/>
        <end position="10"/>
    </location>
</feature>
<dbReference type="InterPro" id="IPR036286">
    <property type="entry name" value="LexA/Signal_pep-like_sf"/>
</dbReference>
<dbReference type="InterPro" id="IPR019756">
    <property type="entry name" value="Pept_S26A_signal_pept_1_Ser-AS"/>
</dbReference>
<protein>
    <recommendedName>
        <fullName evidence="5">Signal peptidase I</fullName>
        <ecNumber evidence="5">3.4.21.89</ecNumber>
    </recommendedName>
</protein>
<evidence type="ECO:0000313" key="8">
    <source>
        <dbReference type="EMBL" id="GAA4925348.1"/>
    </source>
</evidence>
<dbReference type="EC" id="3.4.21.89" evidence="5"/>
<keyword evidence="5" id="KW-0472">Membrane</keyword>
<comment type="similarity">
    <text evidence="2 5">Belongs to the peptidase S26 family.</text>
</comment>
<dbReference type="SUPFAM" id="SSF51306">
    <property type="entry name" value="LexA/Signal peptidase"/>
    <property type="match status" value="1"/>
</dbReference>
<evidence type="ECO:0000259" key="7">
    <source>
        <dbReference type="Pfam" id="PF10502"/>
    </source>
</evidence>
<dbReference type="NCBIfam" id="TIGR02227">
    <property type="entry name" value="sigpep_I_bact"/>
    <property type="match status" value="1"/>
</dbReference>
<dbReference type="RefSeq" id="WP_345478194.1">
    <property type="nucleotide sequence ID" value="NZ_BAABLW010000007.1"/>
</dbReference>
<evidence type="ECO:0000256" key="3">
    <source>
        <dbReference type="ARBA" id="ARBA00022670"/>
    </source>
</evidence>
<comment type="caution">
    <text evidence="8">The sequence shown here is derived from an EMBL/GenBank/DDBJ whole genome shotgun (WGS) entry which is preliminary data.</text>
</comment>
<dbReference type="PANTHER" id="PTHR43390">
    <property type="entry name" value="SIGNAL PEPTIDASE I"/>
    <property type="match status" value="1"/>
</dbReference>
<evidence type="ECO:0000256" key="1">
    <source>
        <dbReference type="ARBA" id="ARBA00004401"/>
    </source>
</evidence>
<accession>A0ABP9G0X0</accession>
<dbReference type="PRINTS" id="PR00727">
    <property type="entry name" value="LEADERPTASE"/>
</dbReference>
<evidence type="ECO:0000256" key="5">
    <source>
        <dbReference type="RuleBase" id="RU362042"/>
    </source>
</evidence>
<name>A0ABP9G0X0_9MICC</name>
<dbReference type="Pfam" id="PF10502">
    <property type="entry name" value="Peptidase_S26"/>
    <property type="match status" value="1"/>
</dbReference>
<keyword evidence="3 5" id="KW-0645">Protease</keyword>
<feature type="domain" description="Peptidase S26" evidence="7">
    <location>
        <begin position="44"/>
        <end position="233"/>
    </location>
</feature>
<dbReference type="InterPro" id="IPR000223">
    <property type="entry name" value="Pept_S26A_signal_pept_1"/>
</dbReference>
<dbReference type="Proteomes" id="UP001500368">
    <property type="component" value="Unassembled WGS sequence"/>
</dbReference>